<dbReference type="CDD" id="cd08336">
    <property type="entry name" value="DED_FADD"/>
    <property type="match status" value="1"/>
</dbReference>
<dbReference type="CDD" id="cd08306">
    <property type="entry name" value="Death_FADD"/>
    <property type="match status" value="1"/>
</dbReference>
<dbReference type="FunCoup" id="A0A673X112">
    <property type="interactions" value="2346"/>
</dbReference>
<dbReference type="InterPro" id="IPR016729">
    <property type="entry name" value="FADD"/>
</dbReference>
<dbReference type="SMART" id="SM00005">
    <property type="entry name" value="DEATH"/>
    <property type="match status" value="1"/>
</dbReference>
<reference evidence="3" key="1">
    <citation type="submission" date="2025-08" db="UniProtKB">
        <authorList>
            <consortium name="Ensembl"/>
        </authorList>
    </citation>
    <scope>IDENTIFICATION</scope>
</reference>
<dbReference type="Gene3D" id="1.10.533.10">
    <property type="entry name" value="Death Domain, Fas"/>
    <property type="match status" value="2"/>
</dbReference>
<dbReference type="PROSITE" id="PS50017">
    <property type="entry name" value="DEATH_DOMAIN"/>
    <property type="match status" value="1"/>
</dbReference>
<proteinExistence type="predicted"/>
<dbReference type="PANTHER" id="PTHR15077:SF10">
    <property type="entry name" value="FAS-ASSOCIATED DEATH DOMAIN PROTEIN"/>
    <property type="match status" value="1"/>
</dbReference>
<feature type="domain" description="Death" evidence="1">
    <location>
        <begin position="102"/>
        <end position="186"/>
    </location>
</feature>
<dbReference type="GO" id="GO:0097191">
    <property type="term" value="P:extrinsic apoptotic signaling pathway"/>
    <property type="evidence" value="ECO:0007669"/>
    <property type="project" value="TreeGrafter"/>
</dbReference>
<dbReference type="GO" id="GO:0005123">
    <property type="term" value="F:death receptor binding"/>
    <property type="evidence" value="ECO:0007669"/>
    <property type="project" value="TreeGrafter"/>
</dbReference>
<reference evidence="3" key="2">
    <citation type="submission" date="2025-09" db="UniProtKB">
        <authorList>
            <consortium name="Ensembl"/>
        </authorList>
    </citation>
    <scope>IDENTIFICATION</scope>
</reference>
<dbReference type="SMART" id="SM00031">
    <property type="entry name" value="DED"/>
    <property type="match status" value="1"/>
</dbReference>
<dbReference type="GO" id="GO:0031265">
    <property type="term" value="C:CD95 death-inducing signaling complex"/>
    <property type="evidence" value="ECO:0007669"/>
    <property type="project" value="TreeGrafter"/>
</dbReference>
<dbReference type="FunFam" id="1.10.533.10:FF:000059">
    <property type="entry name" value="Fas-associated via death domain"/>
    <property type="match status" value="1"/>
</dbReference>
<evidence type="ECO:0000259" key="1">
    <source>
        <dbReference type="PROSITE" id="PS50017"/>
    </source>
</evidence>
<dbReference type="InParanoid" id="A0A673X112"/>
<dbReference type="Pfam" id="PF00531">
    <property type="entry name" value="Death"/>
    <property type="match status" value="1"/>
</dbReference>
<dbReference type="InterPro" id="IPR000488">
    <property type="entry name" value="Death_dom"/>
</dbReference>
<evidence type="ECO:0000313" key="3">
    <source>
        <dbReference type="Ensembl" id="ENSSTUP00000015093.1"/>
    </source>
</evidence>
<gene>
    <name evidence="3" type="primary">FADD</name>
    <name evidence="3" type="synonym">fadd</name>
</gene>
<evidence type="ECO:0000259" key="2">
    <source>
        <dbReference type="PROSITE" id="PS50168"/>
    </source>
</evidence>
<dbReference type="PROSITE" id="PS50168">
    <property type="entry name" value="DED"/>
    <property type="match status" value="1"/>
</dbReference>
<dbReference type="AlphaFoldDB" id="A0A673X112"/>
<keyword evidence="4" id="KW-1185">Reference proteome</keyword>
<dbReference type="InterPro" id="IPR001875">
    <property type="entry name" value="DED_dom"/>
</dbReference>
<dbReference type="Ensembl" id="ENSSTUT00000015942.1">
    <property type="protein sequence ID" value="ENSSTUP00000015093.1"/>
    <property type="gene ID" value="ENSSTUG00000006967.1"/>
</dbReference>
<dbReference type="OMA" id="QIYQCLV"/>
<accession>A0A673X112</accession>
<dbReference type="GO" id="GO:0045089">
    <property type="term" value="P:positive regulation of innate immune response"/>
    <property type="evidence" value="ECO:0007669"/>
    <property type="project" value="TreeGrafter"/>
</dbReference>
<dbReference type="GO" id="GO:0042981">
    <property type="term" value="P:regulation of apoptotic process"/>
    <property type="evidence" value="ECO:0007669"/>
    <property type="project" value="InterPro"/>
</dbReference>
<dbReference type="GeneTree" id="ENSGT00390000002105"/>
<dbReference type="SUPFAM" id="SSF47986">
    <property type="entry name" value="DEATH domain"/>
    <property type="match status" value="1"/>
</dbReference>
<feature type="domain" description="DED" evidence="2">
    <location>
        <begin position="3"/>
        <end position="81"/>
    </location>
</feature>
<name>A0A673X112_SALTR</name>
<sequence>MSAFNSFLLKISGELVGDQLEKMKFLCINEIGKSRLEKMTNGLQLFTGLMERNKLGPDNTVFLVSLLNDIGRLDLADKMTNCESQYAGSPNDLPNDEEQAKLDIATKVITDNLGRKWRAYGRKLGLPEAKLDHISQKHPNDLEEQVVELLKEWRKMQKAEAKTDTLIKALRSCDQNYTADLIQTALEKLKAKLDHISQKHPNDLKEQVVELLKEWRKCRKLRPKQTQ</sequence>
<protein>
    <submittedName>
        <fullName evidence="3">Fas associated via death domain</fullName>
    </submittedName>
</protein>
<dbReference type="Proteomes" id="UP000472277">
    <property type="component" value="Chromosome 29"/>
</dbReference>
<dbReference type="PANTHER" id="PTHR15077">
    <property type="entry name" value="FAS-ASSOCIATING DEATH DOMAIN-CONTAINING PROTEIN FADD"/>
    <property type="match status" value="1"/>
</dbReference>
<organism evidence="3 4">
    <name type="scientific">Salmo trutta</name>
    <name type="common">Brown trout</name>
    <dbReference type="NCBI Taxonomy" id="8032"/>
    <lineage>
        <taxon>Eukaryota</taxon>
        <taxon>Metazoa</taxon>
        <taxon>Chordata</taxon>
        <taxon>Craniata</taxon>
        <taxon>Vertebrata</taxon>
        <taxon>Euteleostomi</taxon>
        <taxon>Actinopterygii</taxon>
        <taxon>Neopterygii</taxon>
        <taxon>Teleostei</taxon>
        <taxon>Protacanthopterygii</taxon>
        <taxon>Salmoniformes</taxon>
        <taxon>Salmonidae</taxon>
        <taxon>Salmoninae</taxon>
        <taxon>Salmo</taxon>
    </lineage>
</organism>
<dbReference type="GO" id="GO:0089720">
    <property type="term" value="F:caspase binding"/>
    <property type="evidence" value="ECO:0007669"/>
    <property type="project" value="TreeGrafter"/>
</dbReference>
<dbReference type="Pfam" id="PF01335">
    <property type="entry name" value="DED"/>
    <property type="match status" value="1"/>
</dbReference>
<dbReference type="InterPro" id="IPR011029">
    <property type="entry name" value="DEATH-like_dom_sf"/>
</dbReference>
<evidence type="ECO:0000313" key="4">
    <source>
        <dbReference type="Proteomes" id="UP000472277"/>
    </source>
</evidence>